<proteinExistence type="predicted"/>
<dbReference type="WBParaSite" id="NBR_0001803901-mRNA-1">
    <property type="protein sequence ID" value="NBR_0001803901-mRNA-1"/>
    <property type="gene ID" value="NBR_0001803901"/>
</dbReference>
<keyword evidence="3" id="KW-1185">Reference proteome</keyword>
<gene>
    <name evidence="2" type="ORF">NBR_LOCUS18040</name>
</gene>
<reference evidence="2 3" key="2">
    <citation type="submission" date="2018-11" db="EMBL/GenBank/DDBJ databases">
        <authorList>
            <consortium name="Pathogen Informatics"/>
        </authorList>
    </citation>
    <scope>NUCLEOTIDE SEQUENCE [LARGE SCALE GENOMIC DNA]</scope>
</reference>
<accession>A0A0N4YLP1</accession>
<dbReference type="Proteomes" id="UP000271162">
    <property type="component" value="Unassembled WGS sequence"/>
</dbReference>
<evidence type="ECO:0000256" key="1">
    <source>
        <dbReference type="SAM" id="MobiDB-lite"/>
    </source>
</evidence>
<feature type="region of interest" description="Disordered" evidence="1">
    <location>
        <begin position="75"/>
        <end position="110"/>
    </location>
</feature>
<evidence type="ECO:0000313" key="2">
    <source>
        <dbReference type="EMBL" id="VDL81761.1"/>
    </source>
</evidence>
<name>A0A0N4YLP1_NIPBR</name>
<sequence length="110" mass="12685">MKKNRWLANGARSESVDDRPPRWCEEKELRALISRAEKRASEDHQIVGKLSEKIDGVRRRCRFNIDTEIRKYRKDGKWQPLEGGKQRASDGGSSPVSRTTIVIAIRPRAK</sequence>
<dbReference type="EMBL" id="UYSL01023140">
    <property type="protein sequence ID" value="VDL81761.1"/>
    <property type="molecule type" value="Genomic_DNA"/>
</dbReference>
<reference evidence="4" key="1">
    <citation type="submission" date="2017-02" db="UniProtKB">
        <authorList>
            <consortium name="WormBaseParasite"/>
        </authorList>
    </citation>
    <scope>IDENTIFICATION</scope>
</reference>
<feature type="compositionally biased region" description="Polar residues" evidence="1">
    <location>
        <begin position="91"/>
        <end position="100"/>
    </location>
</feature>
<organism evidence="4">
    <name type="scientific">Nippostrongylus brasiliensis</name>
    <name type="common">Rat hookworm</name>
    <dbReference type="NCBI Taxonomy" id="27835"/>
    <lineage>
        <taxon>Eukaryota</taxon>
        <taxon>Metazoa</taxon>
        <taxon>Ecdysozoa</taxon>
        <taxon>Nematoda</taxon>
        <taxon>Chromadorea</taxon>
        <taxon>Rhabditida</taxon>
        <taxon>Rhabditina</taxon>
        <taxon>Rhabditomorpha</taxon>
        <taxon>Strongyloidea</taxon>
        <taxon>Heligmosomidae</taxon>
        <taxon>Nippostrongylus</taxon>
    </lineage>
</organism>
<evidence type="ECO:0000313" key="3">
    <source>
        <dbReference type="Proteomes" id="UP000271162"/>
    </source>
</evidence>
<dbReference type="AlphaFoldDB" id="A0A0N4YLP1"/>
<protein>
    <submittedName>
        <fullName evidence="4">Mago-bind domain-containing protein</fullName>
    </submittedName>
</protein>
<evidence type="ECO:0000313" key="4">
    <source>
        <dbReference type="WBParaSite" id="NBR_0001803901-mRNA-1"/>
    </source>
</evidence>
<feature type="region of interest" description="Disordered" evidence="1">
    <location>
        <begin position="1"/>
        <end position="20"/>
    </location>
</feature>